<organism evidence="1 2">
    <name type="scientific">Streptomyces noboritoensis</name>
    <dbReference type="NCBI Taxonomy" id="67337"/>
    <lineage>
        <taxon>Bacteria</taxon>
        <taxon>Bacillati</taxon>
        <taxon>Actinomycetota</taxon>
        <taxon>Actinomycetes</taxon>
        <taxon>Kitasatosporales</taxon>
        <taxon>Streptomycetaceae</taxon>
        <taxon>Streptomyces</taxon>
    </lineage>
</organism>
<sequence length="57" mass="6081">MRIGYAFTNISLGRRDGAVQFTHPDDRPRGLALTGRAVAAYKEAAVRSTVGFGTRGA</sequence>
<comment type="caution">
    <text evidence="1">The sequence shown here is derived from an EMBL/GenBank/DDBJ whole genome shotgun (WGS) entry which is preliminary data.</text>
</comment>
<evidence type="ECO:0000313" key="1">
    <source>
        <dbReference type="EMBL" id="MFC0842800.1"/>
    </source>
</evidence>
<accession>A0ABV6TAJ2</accession>
<dbReference type="RefSeq" id="WP_394316619.1">
    <property type="nucleotide sequence ID" value="NZ_JBHMQV010000001.1"/>
</dbReference>
<proteinExistence type="predicted"/>
<reference evidence="1 2" key="1">
    <citation type="submission" date="2024-09" db="EMBL/GenBank/DDBJ databases">
        <authorList>
            <person name="Sun Q."/>
            <person name="Mori K."/>
        </authorList>
    </citation>
    <scope>NUCLEOTIDE SEQUENCE [LARGE SCALE GENOMIC DNA]</scope>
    <source>
        <strain evidence="1 2">JCM 4557</strain>
    </source>
</reference>
<dbReference type="Proteomes" id="UP001589887">
    <property type="component" value="Unassembled WGS sequence"/>
</dbReference>
<protein>
    <submittedName>
        <fullName evidence="1">Uncharacterized protein</fullName>
    </submittedName>
</protein>
<keyword evidence="2" id="KW-1185">Reference proteome</keyword>
<name>A0ABV6TAJ2_9ACTN</name>
<evidence type="ECO:0000313" key="2">
    <source>
        <dbReference type="Proteomes" id="UP001589887"/>
    </source>
</evidence>
<dbReference type="EMBL" id="JBHMQV010000001">
    <property type="protein sequence ID" value="MFC0842800.1"/>
    <property type="molecule type" value="Genomic_DNA"/>
</dbReference>
<gene>
    <name evidence="1" type="ORF">ACFH04_03470</name>
</gene>